<dbReference type="InterPro" id="IPR036390">
    <property type="entry name" value="WH_DNA-bd_sf"/>
</dbReference>
<name>A0A7V3UZZ0_UNCW3</name>
<evidence type="ECO:0000256" key="3">
    <source>
        <dbReference type="ARBA" id="ARBA00023163"/>
    </source>
</evidence>
<evidence type="ECO:0000256" key="2">
    <source>
        <dbReference type="ARBA" id="ARBA00023125"/>
    </source>
</evidence>
<keyword evidence="1" id="KW-0805">Transcription regulation</keyword>
<dbReference type="Gene3D" id="1.10.10.10">
    <property type="entry name" value="Winged helix-like DNA-binding domain superfamily/Winged helix DNA-binding domain"/>
    <property type="match status" value="1"/>
</dbReference>
<dbReference type="AlphaFoldDB" id="A0A7V3UZZ0"/>
<dbReference type="EMBL" id="DTMZ01000110">
    <property type="protein sequence ID" value="HGD13413.1"/>
    <property type="molecule type" value="Genomic_DNA"/>
</dbReference>
<dbReference type="Pfam" id="PF12802">
    <property type="entry name" value="MarR_2"/>
    <property type="match status" value="1"/>
</dbReference>
<dbReference type="PRINTS" id="PR00598">
    <property type="entry name" value="HTHMARR"/>
</dbReference>
<protein>
    <submittedName>
        <fullName evidence="5">MarR family transcriptional regulator</fullName>
    </submittedName>
</protein>
<proteinExistence type="predicted"/>
<dbReference type="PANTHER" id="PTHR42756:SF1">
    <property type="entry name" value="TRANSCRIPTIONAL REPRESSOR OF EMRAB OPERON"/>
    <property type="match status" value="1"/>
</dbReference>
<gene>
    <name evidence="5" type="ORF">ENX16_04975</name>
</gene>
<reference evidence="5" key="1">
    <citation type="journal article" date="2020" name="mSystems">
        <title>Genome- and Community-Level Interaction Insights into Carbon Utilization and Element Cycling Functions of Hydrothermarchaeota in Hydrothermal Sediment.</title>
        <authorList>
            <person name="Zhou Z."/>
            <person name="Liu Y."/>
            <person name="Xu W."/>
            <person name="Pan J."/>
            <person name="Luo Z.H."/>
            <person name="Li M."/>
        </authorList>
    </citation>
    <scope>NUCLEOTIDE SEQUENCE [LARGE SCALE GENOMIC DNA]</scope>
    <source>
        <strain evidence="5">SpSt-914</strain>
    </source>
</reference>
<dbReference type="InterPro" id="IPR036388">
    <property type="entry name" value="WH-like_DNA-bd_sf"/>
</dbReference>
<sequence length="150" mass="17224">MSNKEQFYLTKLEWLGPILVRGLRLLSSVEALGQEFSFSQMMILMTLLRLHQTSMNQLARTLGLSRANASGLVDRLVNKGLIARVRSETDRRVVLVQLTTEGQRVAQYLTQQNRQGLRRMMRRIPDHQLRTFVETLEQLARGLAEGTVEE</sequence>
<dbReference type="GO" id="GO:0003677">
    <property type="term" value="F:DNA binding"/>
    <property type="evidence" value="ECO:0007669"/>
    <property type="project" value="UniProtKB-KW"/>
</dbReference>
<evidence type="ECO:0000313" key="5">
    <source>
        <dbReference type="EMBL" id="HGD13413.1"/>
    </source>
</evidence>
<dbReference type="InterPro" id="IPR000835">
    <property type="entry name" value="HTH_MarR-typ"/>
</dbReference>
<keyword evidence="3" id="KW-0804">Transcription</keyword>
<evidence type="ECO:0000259" key="4">
    <source>
        <dbReference type="PROSITE" id="PS50995"/>
    </source>
</evidence>
<dbReference type="PROSITE" id="PS01117">
    <property type="entry name" value="HTH_MARR_1"/>
    <property type="match status" value="1"/>
</dbReference>
<dbReference type="PROSITE" id="PS50995">
    <property type="entry name" value="HTH_MARR_2"/>
    <property type="match status" value="1"/>
</dbReference>
<dbReference type="GO" id="GO:0003700">
    <property type="term" value="F:DNA-binding transcription factor activity"/>
    <property type="evidence" value="ECO:0007669"/>
    <property type="project" value="InterPro"/>
</dbReference>
<keyword evidence="2" id="KW-0238">DNA-binding</keyword>
<accession>A0A7V3UZZ0</accession>
<dbReference type="InterPro" id="IPR023187">
    <property type="entry name" value="Tscrpt_reg_MarR-type_CS"/>
</dbReference>
<comment type="caution">
    <text evidence="5">The sequence shown here is derived from an EMBL/GenBank/DDBJ whole genome shotgun (WGS) entry which is preliminary data.</text>
</comment>
<dbReference type="SUPFAM" id="SSF46785">
    <property type="entry name" value="Winged helix' DNA-binding domain"/>
    <property type="match status" value="1"/>
</dbReference>
<feature type="domain" description="HTH marR-type" evidence="4">
    <location>
        <begin position="1"/>
        <end position="141"/>
    </location>
</feature>
<organism evidence="5">
    <name type="scientific">candidate division WOR-3 bacterium</name>
    <dbReference type="NCBI Taxonomy" id="2052148"/>
    <lineage>
        <taxon>Bacteria</taxon>
        <taxon>Bacteria division WOR-3</taxon>
    </lineage>
</organism>
<dbReference type="PANTHER" id="PTHR42756">
    <property type="entry name" value="TRANSCRIPTIONAL REGULATOR, MARR"/>
    <property type="match status" value="1"/>
</dbReference>
<dbReference type="SMART" id="SM00347">
    <property type="entry name" value="HTH_MARR"/>
    <property type="match status" value="1"/>
</dbReference>
<evidence type="ECO:0000256" key="1">
    <source>
        <dbReference type="ARBA" id="ARBA00023015"/>
    </source>
</evidence>